<gene>
    <name evidence="1" type="ORF">LAD12857_26630</name>
</gene>
<protein>
    <submittedName>
        <fullName evidence="1">Uncharacterized protein</fullName>
    </submittedName>
</protein>
<accession>A0ABQ5M891</accession>
<evidence type="ECO:0000313" key="2">
    <source>
        <dbReference type="Proteomes" id="UP001419084"/>
    </source>
</evidence>
<evidence type="ECO:0000313" key="1">
    <source>
        <dbReference type="EMBL" id="GLB30740.1"/>
    </source>
</evidence>
<proteinExistence type="predicted"/>
<organism evidence="1 2">
    <name type="scientific">Lacrimispora amygdalina</name>
    <dbReference type="NCBI Taxonomy" id="253257"/>
    <lineage>
        <taxon>Bacteria</taxon>
        <taxon>Bacillati</taxon>
        <taxon>Bacillota</taxon>
        <taxon>Clostridia</taxon>
        <taxon>Lachnospirales</taxon>
        <taxon>Lachnospiraceae</taxon>
        <taxon>Lacrimispora</taxon>
    </lineage>
</organism>
<dbReference type="EMBL" id="BRPJ01000043">
    <property type="protein sequence ID" value="GLB30740.1"/>
    <property type="molecule type" value="Genomic_DNA"/>
</dbReference>
<keyword evidence="2" id="KW-1185">Reference proteome</keyword>
<dbReference type="Proteomes" id="UP001419084">
    <property type="component" value="Unassembled WGS sequence"/>
</dbReference>
<comment type="caution">
    <text evidence="1">The sequence shown here is derived from an EMBL/GenBank/DDBJ whole genome shotgun (WGS) entry which is preliminary data.</text>
</comment>
<sequence>MDWKMITNKKKPQEEAKNARRDLEQYFMNLPEELNFRFIFENNCFDLSQKEILWVEYIAIGEIAGPVPRKQTILQKLLSLLEKLVRCMTHGFDKA</sequence>
<reference evidence="1 2" key="1">
    <citation type="journal article" date="2024" name="Int. J. Syst. Evol. Microbiol.">
        <title>Lacrimispora brassicae sp. nov. isolated from fermented cabbage, and proposal of Clostridium indicum Gundawar et al. 2019 and Clostridium methoxybenzovorans Mechichi et al. 1999 as heterotypic synonyms of Lacrimispora amygdalina (Parshina et al. 2003) Haas and Blanchard 2020 and Lacrimispora indolis (McClung and McCoy 1957) Haas and Blanchard 2020, respectively.</title>
        <authorList>
            <person name="Kobayashi H."/>
            <person name="Tanizawa Y."/>
            <person name="Sakamoto M."/>
            <person name="Ohkuma M."/>
            <person name="Tohno M."/>
        </authorList>
    </citation>
    <scope>NUCLEOTIDE SEQUENCE [LARGE SCALE GENOMIC DNA]</scope>
    <source>
        <strain evidence="1 2">DSM 12857</strain>
    </source>
</reference>
<name>A0ABQ5M891_9FIRM</name>